<reference evidence="10" key="1">
    <citation type="submission" date="2019-01" db="EMBL/GenBank/DDBJ databases">
        <title>Draft genomes of a novel of Sporanaerobacter strains.</title>
        <authorList>
            <person name="Ma S."/>
        </authorList>
    </citation>
    <scope>NUCLEOTIDE SEQUENCE [LARGE SCALE GENOMIC DNA]</scope>
    <source>
        <strain evidence="10">NJN-17</strain>
    </source>
</reference>
<protein>
    <submittedName>
        <fullName evidence="9">4Fe-4S cluster-binding domain-containing protein</fullName>
    </submittedName>
</protein>
<dbReference type="PROSITE" id="PS01305">
    <property type="entry name" value="MOAA_NIFB_PQQE"/>
    <property type="match status" value="1"/>
</dbReference>
<dbReference type="InterPro" id="IPR023867">
    <property type="entry name" value="Sulphatase_maturase_rSAM"/>
</dbReference>
<accession>A0A410Q922</accession>
<dbReference type="GO" id="GO:0016491">
    <property type="term" value="F:oxidoreductase activity"/>
    <property type="evidence" value="ECO:0007669"/>
    <property type="project" value="InterPro"/>
</dbReference>
<evidence type="ECO:0000256" key="1">
    <source>
        <dbReference type="ARBA" id="ARBA00001966"/>
    </source>
</evidence>
<dbReference type="SUPFAM" id="SSF102114">
    <property type="entry name" value="Radical SAM enzymes"/>
    <property type="match status" value="1"/>
</dbReference>
<dbReference type="InterPro" id="IPR007197">
    <property type="entry name" value="rSAM"/>
</dbReference>
<comment type="cofactor">
    <cofactor evidence="1">
        <name>[4Fe-4S] cluster</name>
        <dbReference type="ChEBI" id="CHEBI:49883"/>
    </cofactor>
</comment>
<dbReference type="PANTHER" id="PTHR43273">
    <property type="entry name" value="ANAEROBIC SULFATASE-MATURATING ENZYME HOMOLOG ASLB-RELATED"/>
    <property type="match status" value="1"/>
</dbReference>
<keyword evidence="4" id="KW-0479">Metal-binding</keyword>
<gene>
    <name evidence="9" type="ORF">EQM13_01985</name>
</gene>
<keyword evidence="5" id="KW-0408">Iron</keyword>
<evidence type="ECO:0000256" key="3">
    <source>
        <dbReference type="ARBA" id="ARBA00022691"/>
    </source>
</evidence>
<proteinExistence type="inferred from homology"/>
<dbReference type="Proteomes" id="UP000287969">
    <property type="component" value="Chromosome"/>
</dbReference>
<dbReference type="GO" id="GO:0051539">
    <property type="term" value="F:4 iron, 4 sulfur cluster binding"/>
    <property type="evidence" value="ECO:0007669"/>
    <property type="project" value="UniProtKB-KW"/>
</dbReference>
<keyword evidence="2" id="KW-0004">4Fe-4S</keyword>
<dbReference type="InterPro" id="IPR000385">
    <property type="entry name" value="MoaA_NifB_PqqE_Fe-S-bd_CS"/>
</dbReference>
<feature type="domain" description="Radical SAM core" evidence="8">
    <location>
        <begin position="1"/>
        <end position="233"/>
    </location>
</feature>
<comment type="similarity">
    <text evidence="7">Belongs to the radical SAM superfamily. Anaerobic sulfatase-maturating enzyme family.</text>
</comment>
<keyword evidence="3" id="KW-0949">S-adenosyl-L-methionine</keyword>
<evidence type="ECO:0000313" key="9">
    <source>
        <dbReference type="EMBL" id="QAT60428.1"/>
    </source>
</evidence>
<dbReference type="SFLD" id="SFLDG01386">
    <property type="entry name" value="main_SPASM_domain-containing"/>
    <property type="match status" value="1"/>
</dbReference>
<evidence type="ECO:0000256" key="5">
    <source>
        <dbReference type="ARBA" id="ARBA00023004"/>
    </source>
</evidence>
<evidence type="ECO:0000256" key="6">
    <source>
        <dbReference type="ARBA" id="ARBA00023014"/>
    </source>
</evidence>
<dbReference type="AlphaFoldDB" id="A0A410Q922"/>
<evidence type="ECO:0000259" key="8">
    <source>
        <dbReference type="PROSITE" id="PS51918"/>
    </source>
</evidence>
<organism evidence="9 10">
    <name type="scientific">Acidilutibacter cellobiosedens</name>
    <dbReference type="NCBI Taxonomy" id="2507161"/>
    <lineage>
        <taxon>Bacteria</taxon>
        <taxon>Bacillati</taxon>
        <taxon>Bacillota</taxon>
        <taxon>Tissierellia</taxon>
        <taxon>Tissierellales</taxon>
        <taxon>Acidilutibacteraceae</taxon>
        <taxon>Acidilutibacter</taxon>
    </lineage>
</organism>
<dbReference type="CDD" id="cd01335">
    <property type="entry name" value="Radical_SAM"/>
    <property type="match status" value="1"/>
</dbReference>
<dbReference type="KEGG" id="spoa:EQM13_01985"/>
<dbReference type="EMBL" id="CP035282">
    <property type="protein sequence ID" value="QAT60428.1"/>
    <property type="molecule type" value="Genomic_DNA"/>
</dbReference>
<dbReference type="SFLD" id="SFLDS00029">
    <property type="entry name" value="Radical_SAM"/>
    <property type="match status" value="1"/>
</dbReference>
<name>A0A410Q922_9FIRM</name>
<dbReference type="NCBIfam" id="TIGR04085">
    <property type="entry name" value="rSAM_more_4Fe4S"/>
    <property type="match status" value="1"/>
</dbReference>
<dbReference type="PANTHER" id="PTHR43273:SF3">
    <property type="entry name" value="ANAEROBIC SULFATASE-MATURATING ENZYME HOMOLOG ASLB-RELATED"/>
    <property type="match status" value="1"/>
</dbReference>
<evidence type="ECO:0000256" key="7">
    <source>
        <dbReference type="ARBA" id="ARBA00023601"/>
    </source>
</evidence>
<dbReference type="Pfam" id="PF04055">
    <property type="entry name" value="Radical_SAM"/>
    <property type="match status" value="1"/>
</dbReference>
<evidence type="ECO:0000313" key="10">
    <source>
        <dbReference type="Proteomes" id="UP000287969"/>
    </source>
</evidence>
<dbReference type="OrthoDB" id="9763993at2"/>
<dbReference type="PROSITE" id="PS51918">
    <property type="entry name" value="RADICAL_SAM"/>
    <property type="match status" value="1"/>
</dbReference>
<keyword evidence="6" id="KW-0411">Iron-sulfur</keyword>
<dbReference type="SFLD" id="SFLDG01384">
    <property type="entry name" value="thioether_bond_formation_requi"/>
    <property type="match status" value="1"/>
</dbReference>
<dbReference type="SFLD" id="SFLDG01067">
    <property type="entry name" value="SPASM/twitch_domain_containing"/>
    <property type="match status" value="1"/>
</dbReference>
<evidence type="ECO:0000256" key="2">
    <source>
        <dbReference type="ARBA" id="ARBA00022485"/>
    </source>
</evidence>
<dbReference type="RefSeq" id="WP_071139844.1">
    <property type="nucleotide sequence ID" value="NZ_CP035282.1"/>
</dbReference>
<dbReference type="Gene3D" id="3.20.20.70">
    <property type="entry name" value="Aldolase class I"/>
    <property type="match status" value="1"/>
</dbReference>
<dbReference type="InterPro" id="IPR023885">
    <property type="entry name" value="4Fe4S-binding_SPASM_dom"/>
</dbReference>
<keyword evidence="10" id="KW-1185">Reference proteome</keyword>
<dbReference type="GO" id="GO:0046872">
    <property type="term" value="F:metal ion binding"/>
    <property type="evidence" value="ECO:0007669"/>
    <property type="project" value="UniProtKB-KW"/>
</dbReference>
<evidence type="ECO:0000256" key="4">
    <source>
        <dbReference type="ARBA" id="ARBA00022723"/>
    </source>
</evidence>
<sequence>MPAIFWVTTRCNLNCKYCYEGKNKYEKSMSKDVVDRAIEYTLDYFKDRETDKKELIVPIHGGEPFLEFGTIKYVVKKFREQCDKKSTKLLFCTTTNGTLLNDEMIDFIVKEMIDVTVSIDGTKKTHDKMRPFKSGEGSHDIVLKNVYKLIKYKPNIRIRMTFDSDTVCSLFEDIKYLIDRKFKVIVPAPNLFDTNWDDKHVAILEDQIRKIKEYANGRKDLLISIIDGNLYFPKGYCRGGDTSFHIYPDGKIYPCILSAGNDEFCIGDIYNGINELRRDYLLGFSKIRNPDCYGCKLYNYCDGPRCKIVNKIITGDYFSPPPMNCSLENLQYKINLLNK</sequence>
<dbReference type="InterPro" id="IPR013785">
    <property type="entry name" value="Aldolase_TIM"/>
</dbReference>
<dbReference type="InterPro" id="IPR058240">
    <property type="entry name" value="rSAM_sf"/>
</dbReference>